<evidence type="ECO:0000259" key="4">
    <source>
        <dbReference type="PROSITE" id="PS51118"/>
    </source>
</evidence>
<dbReference type="InterPro" id="IPR036388">
    <property type="entry name" value="WH-like_DNA-bd_sf"/>
</dbReference>
<dbReference type="Proteomes" id="UP001208689">
    <property type="component" value="Chromosome"/>
</dbReference>
<evidence type="ECO:0000256" key="2">
    <source>
        <dbReference type="ARBA" id="ARBA00023125"/>
    </source>
</evidence>
<dbReference type="InterPro" id="IPR036390">
    <property type="entry name" value="WH_DNA-bd_sf"/>
</dbReference>
<evidence type="ECO:0000313" key="5">
    <source>
        <dbReference type="EMBL" id="UYP44802.1"/>
    </source>
</evidence>
<sequence length="152" mass="18089">MNSKDDFWDDMDALIPKMRKAVRSALTQDIATIDHDLAHQSKERKLIRTSLDFLRKKWILELIYIIDLLKTPFYTDIHNHLPEVNTKTLISRLKELEELEMVNRLVISTQPIRVQYKLTDFGEGIYELILPLLSFYSEKMNRKQRSDQKKPE</sequence>
<organism evidence="5 6">
    <name type="scientific">Candidatus Lokiarchaeum ossiferum</name>
    <dbReference type="NCBI Taxonomy" id="2951803"/>
    <lineage>
        <taxon>Archaea</taxon>
        <taxon>Promethearchaeati</taxon>
        <taxon>Promethearchaeota</taxon>
        <taxon>Promethearchaeia</taxon>
        <taxon>Promethearchaeales</taxon>
        <taxon>Promethearchaeaceae</taxon>
        <taxon>Candidatus Lokiarchaeum</taxon>
    </lineage>
</organism>
<dbReference type="SUPFAM" id="SSF46785">
    <property type="entry name" value="Winged helix' DNA-binding domain"/>
    <property type="match status" value="1"/>
</dbReference>
<dbReference type="InterPro" id="IPR002577">
    <property type="entry name" value="HTH_HxlR"/>
</dbReference>
<keyword evidence="2" id="KW-0238">DNA-binding</keyword>
<evidence type="ECO:0000313" key="6">
    <source>
        <dbReference type="Proteomes" id="UP001208689"/>
    </source>
</evidence>
<evidence type="ECO:0000256" key="1">
    <source>
        <dbReference type="ARBA" id="ARBA00023015"/>
    </source>
</evidence>
<protein>
    <recommendedName>
        <fullName evidence="4">HTH hxlR-type domain-containing protein</fullName>
    </recommendedName>
</protein>
<dbReference type="PANTHER" id="PTHR33204">
    <property type="entry name" value="TRANSCRIPTIONAL REGULATOR, MARR FAMILY"/>
    <property type="match status" value="1"/>
</dbReference>
<name>A0ABY6HPI0_9ARCH</name>
<keyword evidence="1" id="KW-0805">Transcription regulation</keyword>
<keyword evidence="3" id="KW-0804">Transcription</keyword>
<gene>
    <name evidence="5" type="ORF">NEF87_001087</name>
</gene>
<dbReference type="EMBL" id="CP104013">
    <property type="protein sequence ID" value="UYP44802.1"/>
    <property type="molecule type" value="Genomic_DNA"/>
</dbReference>
<reference evidence="5" key="1">
    <citation type="submission" date="2022-09" db="EMBL/GenBank/DDBJ databases">
        <title>Actin cytoskeleton and complex cell architecture in an #Asgard archaeon.</title>
        <authorList>
            <person name="Ponce Toledo R.I."/>
            <person name="Schleper C."/>
            <person name="Rodrigues Oliveira T."/>
            <person name="Wollweber F."/>
            <person name="Xu J."/>
            <person name="Rittmann S."/>
            <person name="Klingl A."/>
            <person name="Pilhofer M."/>
        </authorList>
    </citation>
    <scope>NUCLEOTIDE SEQUENCE</scope>
    <source>
        <strain evidence="5">B-35</strain>
    </source>
</reference>
<dbReference type="Pfam" id="PF01638">
    <property type="entry name" value="HxlR"/>
    <property type="match status" value="1"/>
</dbReference>
<evidence type="ECO:0000256" key="3">
    <source>
        <dbReference type="ARBA" id="ARBA00023163"/>
    </source>
</evidence>
<dbReference type="PROSITE" id="PS51118">
    <property type="entry name" value="HTH_HXLR"/>
    <property type="match status" value="1"/>
</dbReference>
<proteinExistence type="predicted"/>
<feature type="domain" description="HTH hxlR-type" evidence="4">
    <location>
        <begin position="42"/>
        <end position="144"/>
    </location>
</feature>
<keyword evidence="6" id="KW-1185">Reference proteome</keyword>
<dbReference type="Gene3D" id="1.10.10.10">
    <property type="entry name" value="Winged helix-like DNA-binding domain superfamily/Winged helix DNA-binding domain"/>
    <property type="match status" value="1"/>
</dbReference>
<accession>A0ABY6HPI0</accession>